<reference evidence="1 2" key="1">
    <citation type="submission" date="2024-03" db="EMBL/GenBank/DDBJ databases">
        <authorList>
            <person name="Gkanogiannis A."/>
            <person name="Becerra Lopez-Lavalle L."/>
        </authorList>
    </citation>
    <scope>NUCLEOTIDE SEQUENCE [LARGE SCALE GENOMIC DNA]</scope>
</reference>
<evidence type="ECO:0000313" key="1">
    <source>
        <dbReference type="EMBL" id="CAK9318610.1"/>
    </source>
</evidence>
<evidence type="ECO:0000313" key="2">
    <source>
        <dbReference type="Proteomes" id="UP001642487"/>
    </source>
</evidence>
<dbReference type="Proteomes" id="UP001642487">
    <property type="component" value="Chromosome 3"/>
</dbReference>
<sequence>MNPSPVSQNLLKLRNFQGFGIGMLKRALTFLELSQNPSLRGIVDFCHITLPRGIHHHLLLPLRPLRSLRGEKLKELIS</sequence>
<name>A0ABP0YFZ9_9ROSI</name>
<proteinExistence type="predicted"/>
<protein>
    <submittedName>
        <fullName evidence="1">Uncharacterized protein</fullName>
    </submittedName>
</protein>
<dbReference type="EMBL" id="OZ021737">
    <property type="protein sequence ID" value="CAK9318610.1"/>
    <property type="molecule type" value="Genomic_DNA"/>
</dbReference>
<organism evidence="1 2">
    <name type="scientific">Citrullus colocynthis</name>
    <name type="common">colocynth</name>
    <dbReference type="NCBI Taxonomy" id="252529"/>
    <lineage>
        <taxon>Eukaryota</taxon>
        <taxon>Viridiplantae</taxon>
        <taxon>Streptophyta</taxon>
        <taxon>Embryophyta</taxon>
        <taxon>Tracheophyta</taxon>
        <taxon>Spermatophyta</taxon>
        <taxon>Magnoliopsida</taxon>
        <taxon>eudicotyledons</taxon>
        <taxon>Gunneridae</taxon>
        <taxon>Pentapetalae</taxon>
        <taxon>rosids</taxon>
        <taxon>fabids</taxon>
        <taxon>Cucurbitales</taxon>
        <taxon>Cucurbitaceae</taxon>
        <taxon>Benincaseae</taxon>
        <taxon>Citrullus</taxon>
    </lineage>
</organism>
<accession>A0ABP0YFZ9</accession>
<gene>
    <name evidence="1" type="ORF">CITCOLO1_LOCUS10580</name>
</gene>
<keyword evidence="2" id="KW-1185">Reference proteome</keyword>